<proteinExistence type="predicted"/>
<dbReference type="Proteomes" id="UP000290560">
    <property type="component" value="Unassembled WGS sequence"/>
</dbReference>
<protein>
    <submittedName>
        <fullName evidence="1">Uncharacterized protein</fullName>
    </submittedName>
</protein>
<dbReference type="EMBL" id="KV875865">
    <property type="protein sequence ID" value="RZR73254.1"/>
    <property type="molecule type" value="Genomic_DNA"/>
</dbReference>
<sequence>MSAELPVLVMIRLTQAFTIRVEITKASLWSGSRSNAIVSLGREFVRKLSLNSFAIESEEIMSSSGGACATSQEWLANRATGTFGFPDVSFGCGVPLFLIVGSLFFDRQRLGPPLLGLLPRVRLLGFKCSRRVLAPLSLPSGGGFIHTKWVVDRTLSFTFGDTSGMVDSYGWLSSVRLERSIAIHPDGVAQRRGAPTLMNASQRSFGYHGD</sequence>
<name>A0A445MG59_ENSVE</name>
<reference evidence="1" key="1">
    <citation type="journal article" date="2018" name="Data Brief">
        <title>Genome sequence data from 17 accessions of Ensete ventricosum, a staple food crop for millions in Ethiopia.</title>
        <authorList>
            <person name="Yemataw Z."/>
            <person name="Muzemil S."/>
            <person name="Ambachew D."/>
            <person name="Tripathi L."/>
            <person name="Tesfaye K."/>
            <person name="Chala A."/>
            <person name="Farbos A."/>
            <person name="O'Neill P."/>
            <person name="Moore K."/>
            <person name="Grant M."/>
            <person name="Studholme D.J."/>
        </authorList>
    </citation>
    <scope>NUCLEOTIDE SEQUENCE [LARGE SCALE GENOMIC DNA]</scope>
    <source>
        <tissue evidence="1">Leaf</tissue>
    </source>
</reference>
<accession>A0A445MG59</accession>
<organism evidence="1">
    <name type="scientific">Ensete ventricosum</name>
    <name type="common">Abyssinian banana</name>
    <name type="synonym">Musa ensete</name>
    <dbReference type="NCBI Taxonomy" id="4639"/>
    <lineage>
        <taxon>Eukaryota</taxon>
        <taxon>Viridiplantae</taxon>
        <taxon>Streptophyta</taxon>
        <taxon>Embryophyta</taxon>
        <taxon>Tracheophyta</taxon>
        <taxon>Spermatophyta</taxon>
        <taxon>Magnoliopsida</taxon>
        <taxon>Liliopsida</taxon>
        <taxon>Zingiberales</taxon>
        <taxon>Musaceae</taxon>
        <taxon>Ensete</taxon>
    </lineage>
</organism>
<evidence type="ECO:0000313" key="1">
    <source>
        <dbReference type="EMBL" id="RZR73254.1"/>
    </source>
</evidence>
<gene>
    <name evidence="1" type="ORF">BHM03_00021901</name>
</gene>
<dbReference type="AlphaFoldDB" id="A0A445MG59"/>